<organism evidence="1 2">
    <name type="scientific">Thermaerobacillus caldiproteolyticus</name>
    <dbReference type="NCBI Taxonomy" id="247480"/>
    <lineage>
        <taxon>Bacteria</taxon>
        <taxon>Bacillati</taxon>
        <taxon>Bacillota</taxon>
        <taxon>Bacilli</taxon>
        <taxon>Bacillales</taxon>
        <taxon>Anoxybacillaceae</taxon>
        <taxon>Thermaerobacillus</taxon>
    </lineage>
</organism>
<reference evidence="1 2" key="1">
    <citation type="submission" date="2020-07" db="EMBL/GenBank/DDBJ databases">
        <title>Genomic Encyclopedia of Type Strains, Phase IV (KMG-IV): sequencing the most valuable type-strain genomes for metagenomic binning, comparative biology and taxonomic classification.</title>
        <authorList>
            <person name="Goeker M."/>
        </authorList>
    </citation>
    <scope>NUCLEOTIDE SEQUENCE [LARGE SCALE GENOMIC DNA]</scope>
    <source>
        <strain evidence="1 2">DSM 15730</strain>
    </source>
</reference>
<evidence type="ECO:0000313" key="1">
    <source>
        <dbReference type="EMBL" id="MBA2874219.1"/>
    </source>
</evidence>
<dbReference type="EMBL" id="JACDUT010000002">
    <property type="protein sequence ID" value="MBA2874219.1"/>
    <property type="molecule type" value="Genomic_DNA"/>
</dbReference>
<sequence>MNSYAGDMDEIQKRTEELLTLLVKDGVAYEEQYLKQAVEQLARVVYDLTVVVLNEHIDRETTLQATKTKMKITCNLLENG</sequence>
<dbReference type="Proteomes" id="UP000523087">
    <property type="component" value="Unassembled WGS sequence"/>
</dbReference>
<keyword evidence="2" id="KW-1185">Reference proteome</keyword>
<accession>A0A7V9Z551</accession>
<dbReference type="RefSeq" id="WP_181555137.1">
    <property type="nucleotide sequence ID" value="NZ_CP064060.1"/>
</dbReference>
<comment type="caution">
    <text evidence="1">The sequence shown here is derived from an EMBL/GenBank/DDBJ whole genome shotgun (WGS) entry which is preliminary data.</text>
</comment>
<gene>
    <name evidence="1" type="ORF">HNR31_000989</name>
</gene>
<proteinExistence type="predicted"/>
<name>A0A7V9Z551_9BACL</name>
<evidence type="ECO:0000313" key="2">
    <source>
        <dbReference type="Proteomes" id="UP000523087"/>
    </source>
</evidence>
<protein>
    <submittedName>
        <fullName evidence="1">F0F1-type ATP synthase membrane subunit b/b</fullName>
    </submittedName>
</protein>
<dbReference type="AlphaFoldDB" id="A0A7V9Z551"/>